<dbReference type="EMBL" id="CP036525">
    <property type="protein sequence ID" value="QDT01674.1"/>
    <property type="molecule type" value="Genomic_DNA"/>
</dbReference>
<proteinExistence type="predicted"/>
<dbReference type="AlphaFoldDB" id="A0A517N3G2"/>
<dbReference type="SUPFAM" id="SSF109604">
    <property type="entry name" value="HD-domain/PDEase-like"/>
    <property type="match status" value="1"/>
</dbReference>
<gene>
    <name evidence="2" type="primary">rpfG_1</name>
    <name evidence="2" type="ORF">K227x_00410</name>
</gene>
<dbReference type="Pfam" id="PF13487">
    <property type="entry name" value="HD_5"/>
    <property type="match status" value="1"/>
</dbReference>
<dbReference type="CDD" id="cd00077">
    <property type="entry name" value="HDc"/>
    <property type="match status" value="1"/>
</dbReference>
<organism evidence="2 3">
    <name type="scientific">Rubripirellula lacrimiformis</name>
    <dbReference type="NCBI Taxonomy" id="1930273"/>
    <lineage>
        <taxon>Bacteria</taxon>
        <taxon>Pseudomonadati</taxon>
        <taxon>Planctomycetota</taxon>
        <taxon>Planctomycetia</taxon>
        <taxon>Pirellulales</taxon>
        <taxon>Pirellulaceae</taxon>
        <taxon>Rubripirellula</taxon>
    </lineage>
</organism>
<dbReference type="InterPro" id="IPR003607">
    <property type="entry name" value="HD/PDEase_dom"/>
</dbReference>
<evidence type="ECO:0000313" key="3">
    <source>
        <dbReference type="Proteomes" id="UP000318538"/>
    </source>
</evidence>
<protein>
    <submittedName>
        <fullName evidence="2">Cyclic di-GMP phosphodiesterase response regulator RpfG</fullName>
        <ecNumber evidence="2">3.1.4.52</ecNumber>
    </submittedName>
</protein>
<dbReference type="PROSITE" id="PS51832">
    <property type="entry name" value="HD_GYP"/>
    <property type="match status" value="1"/>
</dbReference>
<feature type="domain" description="HD-GYP" evidence="1">
    <location>
        <begin position="174"/>
        <end position="371"/>
    </location>
</feature>
<keyword evidence="3" id="KW-1185">Reference proteome</keyword>
<dbReference type="KEGG" id="rlc:K227x_00410"/>
<reference evidence="2 3" key="1">
    <citation type="submission" date="2019-02" db="EMBL/GenBank/DDBJ databases">
        <title>Deep-cultivation of Planctomycetes and their phenomic and genomic characterization uncovers novel biology.</title>
        <authorList>
            <person name="Wiegand S."/>
            <person name="Jogler M."/>
            <person name="Boedeker C."/>
            <person name="Pinto D."/>
            <person name="Vollmers J."/>
            <person name="Rivas-Marin E."/>
            <person name="Kohn T."/>
            <person name="Peeters S.H."/>
            <person name="Heuer A."/>
            <person name="Rast P."/>
            <person name="Oberbeckmann S."/>
            <person name="Bunk B."/>
            <person name="Jeske O."/>
            <person name="Meyerdierks A."/>
            <person name="Storesund J.E."/>
            <person name="Kallscheuer N."/>
            <person name="Luecker S."/>
            <person name="Lage O.M."/>
            <person name="Pohl T."/>
            <person name="Merkel B.J."/>
            <person name="Hornburger P."/>
            <person name="Mueller R.-W."/>
            <person name="Bruemmer F."/>
            <person name="Labrenz M."/>
            <person name="Spormann A.M."/>
            <person name="Op den Camp H."/>
            <person name="Overmann J."/>
            <person name="Amann R."/>
            <person name="Jetten M.S.M."/>
            <person name="Mascher T."/>
            <person name="Medema M.H."/>
            <person name="Devos D.P."/>
            <person name="Kaster A.-K."/>
            <person name="Ovreas L."/>
            <person name="Rohde M."/>
            <person name="Galperin M.Y."/>
            <person name="Jogler C."/>
        </authorList>
    </citation>
    <scope>NUCLEOTIDE SEQUENCE [LARGE SCALE GENOMIC DNA]</scope>
    <source>
        <strain evidence="2 3">K22_7</strain>
    </source>
</reference>
<dbReference type="Proteomes" id="UP000318538">
    <property type="component" value="Chromosome"/>
</dbReference>
<keyword evidence="2" id="KW-0378">Hydrolase</keyword>
<dbReference type="Gene3D" id="1.10.3210.10">
    <property type="entry name" value="Hypothetical protein af1432"/>
    <property type="match status" value="1"/>
</dbReference>
<dbReference type="PANTHER" id="PTHR43155">
    <property type="entry name" value="CYCLIC DI-GMP PHOSPHODIESTERASE PA4108-RELATED"/>
    <property type="match status" value="1"/>
</dbReference>
<dbReference type="OrthoDB" id="9759601at2"/>
<sequence length="427" mass="47160">MSASFARVSISDLSVGTFLSSPVFDPSSAGTKLLGKNIRITYQFIERLAARGIESVVVNRRDLAMLKAGTPQGTRRHAEQRDYVRISKSTRATIPIDEQIVAEGFADELKIPITSVEERFGSVSSDRYDHSRMGYSVQRREQQIHRLDESFDDLLKGGGPHEQSLADVCRTSIKSILEDRDMFLCLGLNPFDTDYPTRHSLHVSGIAIAIGMMLGLDETSLSDLGSGCLIHDIGMKQLSRPLHAQRGKLSNDELAELAAHPIFTLDALMRPGVRVSEAARIVAYQVHERCNGSGYPRGRRSGEIHPLAKIAAVADAYVGLVSNRRHRKGLLPYFAIETILHDVAAGCYDAKAVRGLLHAVSMFPIGSFVETNDRQIARVVRANGEAYAQPVIEIWDPRHGQYEPELLNLSRQTSVRIVRAVRGPQVA</sequence>
<dbReference type="RefSeq" id="WP_145167407.1">
    <property type="nucleotide sequence ID" value="NZ_CP036525.1"/>
</dbReference>
<dbReference type="EC" id="3.1.4.52" evidence="2"/>
<evidence type="ECO:0000259" key="1">
    <source>
        <dbReference type="PROSITE" id="PS51832"/>
    </source>
</evidence>
<evidence type="ECO:0000313" key="2">
    <source>
        <dbReference type="EMBL" id="QDT01674.1"/>
    </source>
</evidence>
<accession>A0A517N3G2</accession>
<dbReference type="InterPro" id="IPR037522">
    <property type="entry name" value="HD_GYP_dom"/>
</dbReference>
<name>A0A517N3G2_9BACT</name>
<dbReference type="PANTHER" id="PTHR43155:SF2">
    <property type="entry name" value="CYCLIC DI-GMP PHOSPHODIESTERASE PA4108"/>
    <property type="match status" value="1"/>
</dbReference>
<dbReference type="GO" id="GO:0071111">
    <property type="term" value="F:cyclic-guanylate-specific phosphodiesterase activity"/>
    <property type="evidence" value="ECO:0007669"/>
    <property type="project" value="UniProtKB-EC"/>
</dbReference>